<dbReference type="Gene3D" id="3.40.50.150">
    <property type="entry name" value="Vaccinia Virus protein VP39"/>
    <property type="match status" value="1"/>
</dbReference>
<evidence type="ECO:0000313" key="2">
    <source>
        <dbReference type="Proteomes" id="UP000189935"/>
    </source>
</evidence>
<keyword evidence="1" id="KW-0489">Methyltransferase</keyword>
<dbReference type="PANTHER" id="PTHR43861">
    <property type="entry name" value="TRANS-ACONITATE 2-METHYLTRANSFERASE-RELATED"/>
    <property type="match status" value="1"/>
</dbReference>
<accession>A0A1M7BFZ5</accession>
<dbReference type="RefSeq" id="WP_079543370.1">
    <property type="nucleotide sequence ID" value="NZ_LT670844.1"/>
</dbReference>
<dbReference type="Proteomes" id="UP000189935">
    <property type="component" value="Chromosome I"/>
</dbReference>
<dbReference type="Pfam" id="PF13489">
    <property type="entry name" value="Methyltransf_23"/>
    <property type="match status" value="1"/>
</dbReference>
<name>A0A1M7BFZ5_9BRAD</name>
<dbReference type="OrthoDB" id="7856199at2"/>
<dbReference type="SUPFAM" id="SSF53335">
    <property type="entry name" value="S-adenosyl-L-methionine-dependent methyltransferases"/>
    <property type="match status" value="1"/>
</dbReference>
<organism evidence="1 2">
    <name type="scientific">Bradyrhizobium lablabi</name>
    <dbReference type="NCBI Taxonomy" id="722472"/>
    <lineage>
        <taxon>Bacteria</taxon>
        <taxon>Pseudomonadati</taxon>
        <taxon>Pseudomonadota</taxon>
        <taxon>Alphaproteobacteria</taxon>
        <taxon>Hyphomicrobiales</taxon>
        <taxon>Nitrobacteraceae</taxon>
        <taxon>Bradyrhizobium</taxon>
    </lineage>
</organism>
<dbReference type="PANTHER" id="PTHR43861:SF6">
    <property type="entry name" value="METHYLTRANSFERASE TYPE 11"/>
    <property type="match status" value="1"/>
</dbReference>
<dbReference type="AlphaFoldDB" id="A0A1M7BFZ5"/>
<gene>
    <name evidence="1" type="ORF">SAMN05444159_6143</name>
</gene>
<dbReference type="EMBL" id="LT670844">
    <property type="protein sequence ID" value="SHL53910.1"/>
    <property type="molecule type" value="Genomic_DNA"/>
</dbReference>
<protein>
    <submittedName>
        <fullName evidence="1">Methyltransferase domain-containing protein</fullName>
    </submittedName>
</protein>
<reference evidence="1 2" key="1">
    <citation type="submission" date="2016-11" db="EMBL/GenBank/DDBJ databases">
        <authorList>
            <person name="Jaros S."/>
            <person name="Januszkiewicz K."/>
            <person name="Wedrychowicz H."/>
        </authorList>
    </citation>
    <scope>NUCLEOTIDE SEQUENCE [LARGE SCALE GENOMIC DNA]</scope>
    <source>
        <strain evidence="1 2">GAS499</strain>
    </source>
</reference>
<sequence length="277" mass="30447">MSSLRPAACPISGETQSRLVFSYDAPPSGEIGFRRPPGEPYHREVWQFVRSNHFVSRHAMTVQTDYGGDYVNATYGNDAGLRAAFERVIALPPERSDNAGRIARIRSFAASHFGAEKNVRLLDVGAGLGVFPYAVKQAGWQCTAIDPDERAVAHMRAGVGVDAMLGDFMSLDAAGQFEIVTFNKVLEHVQDPVGMLRRARQFVAPGGFVYLELPDGEAAAEAGEGREEFFVEHLHIFSFVSIAMLADRAGFRPIVVERLQEPSTKFTLRAFLVPSSR</sequence>
<dbReference type="CDD" id="cd02440">
    <property type="entry name" value="AdoMet_MTases"/>
    <property type="match status" value="1"/>
</dbReference>
<dbReference type="GO" id="GO:0032259">
    <property type="term" value="P:methylation"/>
    <property type="evidence" value="ECO:0007669"/>
    <property type="project" value="UniProtKB-KW"/>
</dbReference>
<dbReference type="GO" id="GO:0008168">
    <property type="term" value="F:methyltransferase activity"/>
    <property type="evidence" value="ECO:0007669"/>
    <property type="project" value="UniProtKB-KW"/>
</dbReference>
<evidence type="ECO:0000313" key="1">
    <source>
        <dbReference type="EMBL" id="SHL53910.1"/>
    </source>
</evidence>
<dbReference type="InterPro" id="IPR029063">
    <property type="entry name" value="SAM-dependent_MTases_sf"/>
</dbReference>
<keyword evidence="1" id="KW-0808">Transferase</keyword>
<proteinExistence type="predicted"/>